<dbReference type="EMBL" id="BK015173">
    <property type="protein sequence ID" value="DAD94094.1"/>
    <property type="molecule type" value="Genomic_DNA"/>
</dbReference>
<evidence type="ECO:0000313" key="1">
    <source>
        <dbReference type="EMBL" id="DAD94094.1"/>
    </source>
</evidence>
<protein>
    <submittedName>
        <fullName evidence="1">Uncharacterized protein</fullName>
    </submittedName>
</protein>
<accession>A0A8S5NHA8</accession>
<organism evidence="1">
    <name type="scientific">Siphoviridae sp. ctUF252</name>
    <dbReference type="NCBI Taxonomy" id="2826350"/>
    <lineage>
        <taxon>Viruses</taxon>
        <taxon>Duplodnaviria</taxon>
        <taxon>Heunggongvirae</taxon>
        <taxon>Uroviricota</taxon>
        <taxon>Caudoviricetes</taxon>
    </lineage>
</organism>
<name>A0A8S5NHA8_9CAUD</name>
<reference evidence="1" key="1">
    <citation type="journal article" date="2021" name="Proc. Natl. Acad. Sci. U.S.A.">
        <title>A Catalog of Tens of Thousands of Viruses from Human Metagenomes Reveals Hidden Associations with Chronic Diseases.</title>
        <authorList>
            <person name="Tisza M.J."/>
            <person name="Buck C.B."/>
        </authorList>
    </citation>
    <scope>NUCLEOTIDE SEQUENCE</scope>
    <source>
        <strain evidence="1">CtUF252</strain>
    </source>
</reference>
<proteinExistence type="predicted"/>
<sequence>MREIRFRGKSIETDKWEYGNLVITDHNRLYEMIDNERRYRGIVAFETIRTVYRTKR</sequence>